<dbReference type="GO" id="GO:0016747">
    <property type="term" value="F:acyltransferase activity, transferring groups other than amino-acyl groups"/>
    <property type="evidence" value="ECO:0007669"/>
    <property type="project" value="InterPro"/>
</dbReference>
<dbReference type="EMBL" id="CP010070">
    <property type="protein sequence ID" value="AIZ56861.1"/>
    <property type="molecule type" value="Genomic_DNA"/>
</dbReference>
<name>A0A0A7LH61_9ARCH</name>
<dbReference type="Gene3D" id="3.40.630.30">
    <property type="match status" value="1"/>
</dbReference>
<dbReference type="PROSITE" id="PS51186">
    <property type="entry name" value="GNAT"/>
    <property type="match status" value="1"/>
</dbReference>
<evidence type="ECO:0000313" key="4">
    <source>
        <dbReference type="Proteomes" id="UP000030787"/>
    </source>
</evidence>
<keyword evidence="3" id="KW-0808">Transferase</keyword>
<reference evidence="3 4" key="1">
    <citation type="journal article" date="2014" name="Appl. Environ. Microbiol.">
        <title>Comparative Genome Analysis of 'Candidatus Methanoplasma termitum' Indicates a New Mode of Energy Metabolism in the Seventh Order of Methanogens.</title>
        <authorList>
            <person name="Lang K."/>
            <person name="Schuldes J."/>
            <person name="Klingl A."/>
            <person name="Poehlein A."/>
            <person name="Daniel R."/>
            <person name="Brune A."/>
        </authorList>
    </citation>
    <scope>NUCLEOTIDE SEQUENCE [LARGE SCALE GENOMIC DNA]</scope>
    <source>
        <strain evidence="4">Mpt1</strain>
    </source>
</reference>
<dbReference type="STRING" id="1577791.Mpt1_c09870"/>
<dbReference type="Pfam" id="PF14542">
    <property type="entry name" value="Acetyltransf_CG"/>
    <property type="match status" value="1"/>
</dbReference>
<dbReference type="InterPro" id="IPR031165">
    <property type="entry name" value="GNAT_YJDJ"/>
</dbReference>
<dbReference type="Proteomes" id="UP000030787">
    <property type="component" value="Chromosome"/>
</dbReference>
<dbReference type="CDD" id="cd04301">
    <property type="entry name" value="NAT_SF"/>
    <property type="match status" value="1"/>
</dbReference>
<organism evidence="3 4">
    <name type="scientific">Candidatus Methanoplasma termitum</name>
    <dbReference type="NCBI Taxonomy" id="1577791"/>
    <lineage>
        <taxon>Archaea</taxon>
        <taxon>Methanobacteriati</taxon>
        <taxon>Thermoplasmatota</taxon>
        <taxon>Thermoplasmata</taxon>
        <taxon>Methanomassiliicoccales</taxon>
        <taxon>Methanomassiliicoccaceae</taxon>
        <taxon>Candidatus Methanoplasma</taxon>
    </lineage>
</organism>
<feature type="domain" description="N-acetyltransferase" evidence="2">
    <location>
        <begin position="11"/>
        <end position="87"/>
    </location>
</feature>
<sequence>MRFRSMETSVKHDEGRGRFDLYADGKKGGYLTYEIYGGSLDIQHTVVEPEFRGKGLGEILLDAAVKYANKKGLKIVPSCSFAAKKLS</sequence>
<dbReference type="PANTHER" id="PTHR31435">
    <property type="entry name" value="PROTEIN NATD1"/>
    <property type="match status" value="1"/>
</dbReference>
<dbReference type="InterPro" id="IPR016181">
    <property type="entry name" value="Acyl_CoA_acyltransferase"/>
</dbReference>
<evidence type="ECO:0000259" key="1">
    <source>
        <dbReference type="PROSITE" id="PS51186"/>
    </source>
</evidence>
<dbReference type="SUPFAM" id="SSF55729">
    <property type="entry name" value="Acyl-CoA N-acyltransferases (Nat)"/>
    <property type="match status" value="1"/>
</dbReference>
<dbReference type="InterPro" id="IPR000182">
    <property type="entry name" value="GNAT_dom"/>
</dbReference>
<dbReference type="InterPro" id="IPR045057">
    <property type="entry name" value="Gcn5-rel_NAT"/>
</dbReference>
<protein>
    <submittedName>
        <fullName evidence="3">Acetyltransferase (GNAT) family protein</fullName>
    </submittedName>
</protein>
<evidence type="ECO:0000313" key="3">
    <source>
        <dbReference type="EMBL" id="AIZ56861.1"/>
    </source>
</evidence>
<feature type="domain" description="N-acetyltransferase" evidence="1">
    <location>
        <begin position="1"/>
        <end position="87"/>
    </location>
</feature>
<dbReference type="PANTHER" id="PTHR31435:SF9">
    <property type="entry name" value="PROTEIN NATD1"/>
    <property type="match status" value="1"/>
</dbReference>
<gene>
    <name evidence="3" type="ORF">Mpt1_c09870</name>
</gene>
<evidence type="ECO:0000259" key="2">
    <source>
        <dbReference type="PROSITE" id="PS51729"/>
    </source>
</evidence>
<proteinExistence type="predicted"/>
<dbReference type="KEGG" id="mear:Mpt1_c09870"/>
<dbReference type="HOGENOM" id="CLU_132888_0_2_2"/>
<dbReference type="PROSITE" id="PS51729">
    <property type="entry name" value="GNAT_YJDJ"/>
    <property type="match status" value="1"/>
</dbReference>
<keyword evidence="4" id="KW-1185">Reference proteome</keyword>
<dbReference type="AlphaFoldDB" id="A0A0A7LH61"/>
<accession>A0A0A7LH61</accession>